<evidence type="ECO:0000256" key="3">
    <source>
        <dbReference type="ARBA" id="ARBA00022980"/>
    </source>
</evidence>
<keyword evidence="3" id="KW-0689">Ribosomal protein</keyword>
<evidence type="ECO:0000256" key="5">
    <source>
        <dbReference type="ARBA" id="ARBA00023274"/>
    </source>
</evidence>
<dbReference type="GO" id="GO:0005840">
    <property type="term" value="C:ribosome"/>
    <property type="evidence" value="ECO:0007669"/>
    <property type="project" value="UniProtKB-KW"/>
</dbReference>
<evidence type="ECO:0000313" key="8">
    <source>
        <dbReference type="Proteomes" id="UP000799440"/>
    </source>
</evidence>
<dbReference type="GO" id="GO:1990904">
    <property type="term" value="C:ribonucleoprotein complex"/>
    <property type="evidence" value="ECO:0007669"/>
    <property type="project" value="UniProtKB-KW"/>
</dbReference>
<dbReference type="OrthoDB" id="6220758at2759"/>
<dbReference type="Pfam" id="PF10501">
    <property type="entry name" value="Ribosomal_L50"/>
    <property type="match status" value="1"/>
</dbReference>
<proteinExistence type="inferred from homology"/>
<organism evidence="7 8">
    <name type="scientific">Sporormia fimetaria CBS 119925</name>
    <dbReference type="NCBI Taxonomy" id="1340428"/>
    <lineage>
        <taxon>Eukaryota</taxon>
        <taxon>Fungi</taxon>
        <taxon>Dikarya</taxon>
        <taxon>Ascomycota</taxon>
        <taxon>Pezizomycotina</taxon>
        <taxon>Dothideomycetes</taxon>
        <taxon>Pleosporomycetidae</taxon>
        <taxon>Pleosporales</taxon>
        <taxon>Sporormiaceae</taxon>
        <taxon>Sporormia</taxon>
    </lineage>
</organism>
<dbReference type="GO" id="GO:0005739">
    <property type="term" value="C:mitochondrion"/>
    <property type="evidence" value="ECO:0007669"/>
    <property type="project" value="UniProtKB-SubCell"/>
</dbReference>
<gene>
    <name evidence="7" type="ORF">M011DRAFT_59549</name>
</gene>
<dbReference type="Proteomes" id="UP000799440">
    <property type="component" value="Unassembled WGS sequence"/>
</dbReference>
<comment type="subcellular location">
    <subcellularLocation>
        <location evidence="1">Mitochondrion</location>
    </subcellularLocation>
</comment>
<dbReference type="InterPro" id="IPR018305">
    <property type="entry name" value="Ribosomal_m50"/>
</dbReference>
<evidence type="ECO:0000256" key="2">
    <source>
        <dbReference type="ARBA" id="ARBA00008860"/>
    </source>
</evidence>
<keyword evidence="8" id="KW-1185">Reference proteome</keyword>
<evidence type="ECO:0000256" key="4">
    <source>
        <dbReference type="ARBA" id="ARBA00023128"/>
    </source>
</evidence>
<accession>A0A6A6VCH3</accession>
<keyword evidence="4" id="KW-0496">Mitochondrion</keyword>
<evidence type="ECO:0000256" key="1">
    <source>
        <dbReference type="ARBA" id="ARBA00004173"/>
    </source>
</evidence>
<dbReference type="EMBL" id="MU006573">
    <property type="protein sequence ID" value="KAF2747424.1"/>
    <property type="molecule type" value="Genomic_DNA"/>
</dbReference>
<keyword evidence="5" id="KW-0687">Ribonucleoprotein</keyword>
<comment type="similarity">
    <text evidence="2">Belongs to the mitochondrion-specific ribosomal protein mL50 family.</text>
</comment>
<protein>
    <recommendedName>
        <fullName evidence="6">Large ribosomal subunit protein mL50</fullName>
    </recommendedName>
</protein>
<evidence type="ECO:0000256" key="6">
    <source>
        <dbReference type="ARBA" id="ARBA00035183"/>
    </source>
</evidence>
<evidence type="ECO:0000313" key="7">
    <source>
        <dbReference type="EMBL" id="KAF2747424.1"/>
    </source>
</evidence>
<dbReference type="AlphaFoldDB" id="A0A6A6VCH3"/>
<name>A0A6A6VCH3_9PLEO</name>
<reference evidence="7" key="1">
    <citation type="journal article" date="2020" name="Stud. Mycol.">
        <title>101 Dothideomycetes genomes: a test case for predicting lifestyles and emergence of pathogens.</title>
        <authorList>
            <person name="Haridas S."/>
            <person name="Albert R."/>
            <person name="Binder M."/>
            <person name="Bloem J."/>
            <person name="Labutti K."/>
            <person name="Salamov A."/>
            <person name="Andreopoulos B."/>
            <person name="Baker S."/>
            <person name="Barry K."/>
            <person name="Bills G."/>
            <person name="Bluhm B."/>
            <person name="Cannon C."/>
            <person name="Castanera R."/>
            <person name="Culley D."/>
            <person name="Daum C."/>
            <person name="Ezra D."/>
            <person name="Gonzalez J."/>
            <person name="Henrissat B."/>
            <person name="Kuo A."/>
            <person name="Liang C."/>
            <person name="Lipzen A."/>
            <person name="Lutzoni F."/>
            <person name="Magnuson J."/>
            <person name="Mondo S."/>
            <person name="Nolan M."/>
            <person name="Ohm R."/>
            <person name="Pangilinan J."/>
            <person name="Park H.-J."/>
            <person name="Ramirez L."/>
            <person name="Alfaro M."/>
            <person name="Sun H."/>
            <person name="Tritt A."/>
            <person name="Yoshinaga Y."/>
            <person name="Zwiers L.-H."/>
            <person name="Turgeon B."/>
            <person name="Goodwin S."/>
            <person name="Spatafora J."/>
            <person name="Crous P."/>
            <person name="Grigoriev I."/>
        </authorList>
    </citation>
    <scope>NUCLEOTIDE SEQUENCE</scope>
    <source>
        <strain evidence="7">CBS 119925</strain>
    </source>
</reference>
<sequence length="367" mass="41171">MLIFFRFAGQHLEKCRRIVDRQQLDERFHQAVVEVYTLKQAGKNMDLAAYPHAGHLPPRLDFPRVKVSLSPSDGLVLNFPDAESRSELLDIIENFQGPEEAQAIEQSEDLVDEAEVEELEAPAQPEQAPTEAEPVIKQVKGNPFDFVSNNGGVASSSDITTPEPVQAFDIEAVTASVQKSVSELRHSVLDSAAERTERAVAALRSQVRGHIESLGSESVSVIEPTASAPASHYPLTDPALKFALYKRLVFLTGHRLSDPVLNAVRNHGDLFRAFVDAATPNPTKLAEKVAESFQEPQLQNVKVFSKPVTEKQREQEIGRWKVIQYALHERGLPIEEQVRRERFTKRHPTVETVEQRARMLRKPKNAW</sequence>